<dbReference type="AlphaFoldDB" id="A0A7E4W340"/>
<accession>A0A7E4W340</accession>
<sequence>MFWEEHWIWPAYAIQRRGIRRKMGGTLDVAIKPLTQPKNCTPDSGCTVSGGTLDMARRKDDLVAQDPRKNP</sequence>
<reference evidence="2" key="2">
    <citation type="submission" date="2020-10" db="UniProtKB">
        <authorList>
            <consortium name="WormBaseParasite"/>
        </authorList>
    </citation>
    <scope>IDENTIFICATION</scope>
</reference>
<keyword evidence="1" id="KW-1185">Reference proteome</keyword>
<organism evidence="1 2">
    <name type="scientific">Panagrellus redivivus</name>
    <name type="common">Microworm</name>
    <dbReference type="NCBI Taxonomy" id="6233"/>
    <lineage>
        <taxon>Eukaryota</taxon>
        <taxon>Metazoa</taxon>
        <taxon>Ecdysozoa</taxon>
        <taxon>Nematoda</taxon>
        <taxon>Chromadorea</taxon>
        <taxon>Rhabditida</taxon>
        <taxon>Tylenchina</taxon>
        <taxon>Panagrolaimomorpha</taxon>
        <taxon>Panagrolaimoidea</taxon>
        <taxon>Panagrolaimidae</taxon>
        <taxon>Panagrellus</taxon>
    </lineage>
</organism>
<evidence type="ECO:0000313" key="2">
    <source>
        <dbReference type="WBParaSite" id="Pan_g6779.t1"/>
    </source>
</evidence>
<dbReference type="Proteomes" id="UP000492821">
    <property type="component" value="Unassembled WGS sequence"/>
</dbReference>
<proteinExistence type="predicted"/>
<name>A0A7E4W340_PANRE</name>
<protein>
    <submittedName>
        <fullName evidence="2">Transposase</fullName>
    </submittedName>
</protein>
<dbReference type="WBParaSite" id="Pan_g6779.t1">
    <property type="protein sequence ID" value="Pan_g6779.t1"/>
    <property type="gene ID" value="Pan_g6779"/>
</dbReference>
<reference evidence="1" key="1">
    <citation type="journal article" date="2013" name="Genetics">
        <title>The draft genome and transcriptome of Panagrellus redivivus are shaped by the harsh demands of a free-living lifestyle.</title>
        <authorList>
            <person name="Srinivasan J."/>
            <person name="Dillman A.R."/>
            <person name="Macchietto M.G."/>
            <person name="Heikkinen L."/>
            <person name="Lakso M."/>
            <person name="Fracchia K.M."/>
            <person name="Antoshechkin I."/>
            <person name="Mortazavi A."/>
            <person name="Wong G."/>
            <person name="Sternberg P.W."/>
        </authorList>
    </citation>
    <scope>NUCLEOTIDE SEQUENCE [LARGE SCALE GENOMIC DNA]</scope>
    <source>
        <strain evidence="1">MT8872</strain>
    </source>
</reference>
<evidence type="ECO:0000313" key="1">
    <source>
        <dbReference type="Proteomes" id="UP000492821"/>
    </source>
</evidence>